<organism evidence="1 2">
    <name type="scientific">Eubacterium callanderi</name>
    <dbReference type="NCBI Taxonomy" id="53442"/>
    <lineage>
        <taxon>Bacteria</taxon>
        <taxon>Bacillati</taxon>
        <taxon>Bacillota</taxon>
        <taxon>Clostridia</taxon>
        <taxon>Eubacteriales</taxon>
        <taxon>Eubacteriaceae</taxon>
        <taxon>Eubacterium</taxon>
    </lineage>
</organism>
<protein>
    <submittedName>
        <fullName evidence="1">Uncharacterized protein</fullName>
    </submittedName>
</protein>
<evidence type="ECO:0000313" key="1">
    <source>
        <dbReference type="EMBL" id="ADO38832.1"/>
    </source>
</evidence>
<accession>E3GGM7</accession>
<proteinExistence type="predicted"/>
<keyword evidence="2" id="KW-1185">Reference proteome</keyword>
<gene>
    <name evidence="1" type="ordered locus">ELI_3888</name>
</gene>
<dbReference type="AlphaFoldDB" id="E3GGM7"/>
<reference key="1">
    <citation type="submission" date="2010-09" db="EMBL/GenBank/DDBJ databases">
        <authorList>
            <person name="Roh H."/>
            <person name="Ko H.-J."/>
            <person name="Kim D."/>
            <person name="Choi D.G."/>
            <person name="Park S."/>
            <person name="Kim S."/>
            <person name="Kim K.H."/>
            <person name="Chang I.S."/>
            <person name="Choi I.-G."/>
        </authorList>
    </citation>
    <scope>NUCLEOTIDE SEQUENCE</scope>
    <source>
        <strain>KIST612</strain>
    </source>
</reference>
<dbReference type="KEGG" id="elm:ELI_3888"/>
<dbReference type="HOGENOM" id="CLU_3270226_0_0_9"/>
<dbReference type="EMBL" id="CP002273">
    <property type="protein sequence ID" value="ADO38832.1"/>
    <property type="molecule type" value="Genomic_DNA"/>
</dbReference>
<name>E3GGM7_9FIRM</name>
<evidence type="ECO:0000313" key="2">
    <source>
        <dbReference type="Proteomes" id="UP000006873"/>
    </source>
</evidence>
<sequence length="41" mass="4499">MAGRPFAHDFFENGHCIVIYEPAGPAVPSGYLFICVIKYAP</sequence>
<reference evidence="1 2" key="2">
    <citation type="journal article" date="2011" name="J. Bacteriol.">
        <title>Complete genome sequence of a carbon monoxide-utilizing acetogen, Eubacterium limosum KIST612.</title>
        <authorList>
            <person name="Roh H."/>
            <person name="Ko H.J."/>
            <person name="Kim D."/>
            <person name="Choi D.G."/>
            <person name="Park S."/>
            <person name="Kim S."/>
            <person name="Chang I.S."/>
            <person name="Choi I.G."/>
        </authorList>
    </citation>
    <scope>NUCLEOTIDE SEQUENCE [LARGE SCALE GENOMIC DNA]</scope>
    <source>
        <strain evidence="1 2">KIST612</strain>
    </source>
</reference>
<dbReference type="Proteomes" id="UP000006873">
    <property type="component" value="Chromosome"/>
</dbReference>